<reference evidence="3" key="2">
    <citation type="submission" date="2021-04" db="EMBL/GenBank/DDBJ databases">
        <authorList>
            <person name="Gilroy R."/>
        </authorList>
    </citation>
    <scope>NUCLEOTIDE SEQUENCE</scope>
    <source>
        <strain evidence="3">CHK199-9574</strain>
    </source>
</reference>
<dbReference type="InterPro" id="IPR001387">
    <property type="entry name" value="Cro/C1-type_HTH"/>
</dbReference>
<protein>
    <submittedName>
        <fullName evidence="3">Helix-turn-helix domain-containing protein</fullName>
    </submittedName>
</protein>
<comment type="caution">
    <text evidence="3">The sequence shown here is derived from an EMBL/GenBank/DDBJ whole genome shotgun (WGS) entry which is preliminary data.</text>
</comment>
<keyword evidence="1" id="KW-0238">DNA-binding</keyword>
<dbReference type="PANTHER" id="PTHR46558:SF11">
    <property type="entry name" value="HTH-TYPE TRANSCRIPTIONAL REGULATOR XRE"/>
    <property type="match status" value="1"/>
</dbReference>
<dbReference type="CDD" id="cd00093">
    <property type="entry name" value="HTH_XRE"/>
    <property type="match status" value="1"/>
</dbReference>
<dbReference type="Pfam" id="PF01381">
    <property type="entry name" value="HTH_3"/>
    <property type="match status" value="1"/>
</dbReference>
<evidence type="ECO:0000313" key="3">
    <source>
        <dbReference type="EMBL" id="HIY77966.1"/>
    </source>
</evidence>
<proteinExistence type="predicted"/>
<dbReference type="PROSITE" id="PS50943">
    <property type="entry name" value="HTH_CROC1"/>
    <property type="match status" value="1"/>
</dbReference>
<evidence type="ECO:0000256" key="1">
    <source>
        <dbReference type="ARBA" id="ARBA00023125"/>
    </source>
</evidence>
<evidence type="ECO:0000313" key="4">
    <source>
        <dbReference type="Proteomes" id="UP000824135"/>
    </source>
</evidence>
<feature type="domain" description="HTH cro/C1-type" evidence="2">
    <location>
        <begin position="21"/>
        <end position="75"/>
    </location>
</feature>
<evidence type="ECO:0000259" key="2">
    <source>
        <dbReference type="PROSITE" id="PS50943"/>
    </source>
</evidence>
<name>A0A9D1Z754_9FIRM</name>
<dbReference type="Proteomes" id="UP000824135">
    <property type="component" value="Unassembled WGS sequence"/>
</dbReference>
<dbReference type="SMART" id="SM00530">
    <property type="entry name" value="HTH_XRE"/>
    <property type="match status" value="1"/>
</dbReference>
<dbReference type="EMBL" id="DXCO01000022">
    <property type="protein sequence ID" value="HIY77966.1"/>
    <property type="molecule type" value="Genomic_DNA"/>
</dbReference>
<gene>
    <name evidence="3" type="ORF">H9728_02880</name>
</gene>
<reference evidence="3" key="1">
    <citation type="journal article" date="2021" name="PeerJ">
        <title>Extensive microbial diversity within the chicken gut microbiome revealed by metagenomics and culture.</title>
        <authorList>
            <person name="Gilroy R."/>
            <person name="Ravi A."/>
            <person name="Getino M."/>
            <person name="Pursley I."/>
            <person name="Horton D.L."/>
            <person name="Alikhan N.F."/>
            <person name="Baker D."/>
            <person name="Gharbi K."/>
            <person name="Hall N."/>
            <person name="Watson M."/>
            <person name="Adriaenssens E.M."/>
            <person name="Foster-Nyarko E."/>
            <person name="Jarju S."/>
            <person name="Secka A."/>
            <person name="Antonio M."/>
            <person name="Oren A."/>
            <person name="Chaudhuri R.R."/>
            <person name="La Ragione R."/>
            <person name="Hildebrand F."/>
            <person name="Pallen M.J."/>
        </authorList>
    </citation>
    <scope>NUCLEOTIDE SEQUENCE</scope>
    <source>
        <strain evidence="3">CHK199-9574</strain>
    </source>
</reference>
<dbReference type="GO" id="GO:0003677">
    <property type="term" value="F:DNA binding"/>
    <property type="evidence" value="ECO:0007669"/>
    <property type="project" value="UniProtKB-KW"/>
</dbReference>
<dbReference type="PANTHER" id="PTHR46558">
    <property type="entry name" value="TRACRIPTIONAL REGULATORY PROTEIN-RELATED-RELATED"/>
    <property type="match status" value="1"/>
</dbReference>
<sequence>MKSPRESFDNKILKEEVGKRMRERRLQLGLTQEEVAAHIGVAQPVYQRFEKGTYECTFDQLRQLCRLFDVSADYLLGLSDY</sequence>
<dbReference type="InterPro" id="IPR010982">
    <property type="entry name" value="Lambda_DNA-bd_dom_sf"/>
</dbReference>
<accession>A0A9D1Z754</accession>
<organism evidence="3 4">
    <name type="scientific">Candidatus Borkfalkia excrementavium</name>
    <dbReference type="NCBI Taxonomy" id="2838505"/>
    <lineage>
        <taxon>Bacteria</taxon>
        <taxon>Bacillati</taxon>
        <taxon>Bacillota</taxon>
        <taxon>Clostridia</taxon>
        <taxon>Christensenellales</taxon>
        <taxon>Christensenellaceae</taxon>
        <taxon>Candidatus Borkfalkia</taxon>
    </lineage>
</organism>
<dbReference type="AlphaFoldDB" id="A0A9D1Z754"/>
<dbReference type="Gene3D" id="1.10.260.40">
    <property type="entry name" value="lambda repressor-like DNA-binding domains"/>
    <property type="match status" value="1"/>
</dbReference>
<dbReference type="SUPFAM" id="SSF47413">
    <property type="entry name" value="lambda repressor-like DNA-binding domains"/>
    <property type="match status" value="1"/>
</dbReference>